<feature type="active site" evidence="5">
    <location>
        <position position="238"/>
    </location>
</feature>
<evidence type="ECO:0000313" key="10">
    <source>
        <dbReference type="Proteomes" id="UP000284379"/>
    </source>
</evidence>
<keyword evidence="4 5" id="KW-0664">Pyridoxine biosynthesis</keyword>
<comment type="pathway">
    <text evidence="5">Cofactor biosynthesis; pyridoxine 5'-phosphate biosynthesis; pyridoxine 5'-phosphate from D-erythrose 4-phosphate: step 2/5.</text>
</comment>
<dbReference type="GO" id="GO:0033711">
    <property type="term" value="F:4-phosphoerythronate dehydrogenase activity"/>
    <property type="evidence" value="ECO:0007669"/>
    <property type="project" value="UniProtKB-EC"/>
</dbReference>
<comment type="catalytic activity">
    <reaction evidence="5">
        <text>4-phospho-D-erythronate + NAD(+) = (R)-3-hydroxy-2-oxo-4-phosphooxybutanoate + NADH + H(+)</text>
        <dbReference type="Rhea" id="RHEA:18829"/>
        <dbReference type="ChEBI" id="CHEBI:15378"/>
        <dbReference type="ChEBI" id="CHEBI:57540"/>
        <dbReference type="ChEBI" id="CHEBI:57945"/>
        <dbReference type="ChEBI" id="CHEBI:58538"/>
        <dbReference type="ChEBI" id="CHEBI:58766"/>
        <dbReference type="EC" id="1.1.1.290"/>
    </reaction>
</comment>
<accession>A0A413VSP7</accession>
<sequence>MKIIIDDKIPYIQEAIKKIAEEVVYISGKDFTPELIRDADALIVRTRTHCNRELLEGSQVKFIATATIGFDHIDTEYCRTAGITWTNAPGCNSASVAQYIESVLSLLKITKDKNLSEMCIGIVGVGNVGSKIIEVAKTQGMRILLNDLPRKEKEGNTEFCSLEQIAQECDIITFHVPLYKDGKYKTYHLANESFFRTLKRKPIIINTSRGEVIDTKALLEALQTGVISEAIIDVWENEPAINLELLNKVIIGTPHIAGYSADGKANATRMSLDALCRHFGIKANYTISPMQPENRLIQATTLEEALLKIYDPCQDSNRLKSHPEQFEQLRGDYPLRREKEAYIISVKMAE</sequence>
<dbReference type="EMBL" id="QSGO01000004">
    <property type="protein sequence ID" value="RHB36552.1"/>
    <property type="molecule type" value="Genomic_DNA"/>
</dbReference>
<evidence type="ECO:0000259" key="6">
    <source>
        <dbReference type="Pfam" id="PF00389"/>
    </source>
</evidence>
<dbReference type="GO" id="GO:0005829">
    <property type="term" value="C:cytosol"/>
    <property type="evidence" value="ECO:0007669"/>
    <property type="project" value="TreeGrafter"/>
</dbReference>
<keyword evidence="1 5" id="KW-0963">Cytoplasm</keyword>
<comment type="caution">
    <text evidence="5">Lacks conserved residue(s) required for the propagation of feature annotation.</text>
</comment>
<protein>
    <recommendedName>
        <fullName evidence="5">Erythronate-4-phosphate dehydrogenase</fullName>
        <ecNumber evidence="5">1.1.1.290</ecNumber>
    </recommendedName>
</protein>
<dbReference type="InterPro" id="IPR029753">
    <property type="entry name" value="D-isomer_DH_CS"/>
</dbReference>
<dbReference type="InterPro" id="IPR006139">
    <property type="entry name" value="D-isomer_2_OHA_DH_cat_dom"/>
</dbReference>
<dbReference type="PROSITE" id="PS00671">
    <property type="entry name" value="D_2_HYDROXYACID_DH_3"/>
    <property type="match status" value="1"/>
</dbReference>
<proteinExistence type="inferred from homology"/>
<dbReference type="PANTHER" id="PTHR10996">
    <property type="entry name" value="2-HYDROXYACID DEHYDROGENASE-RELATED"/>
    <property type="match status" value="1"/>
</dbReference>
<dbReference type="NCBIfam" id="NF001309">
    <property type="entry name" value="PRK00257.1"/>
    <property type="match status" value="1"/>
</dbReference>
<evidence type="ECO:0000256" key="5">
    <source>
        <dbReference type="HAMAP-Rule" id="MF_01825"/>
    </source>
</evidence>
<keyword evidence="3 5" id="KW-0520">NAD</keyword>
<keyword evidence="2 5" id="KW-0560">Oxidoreductase</keyword>
<dbReference type="SUPFAM" id="SSF51735">
    <property type="entry name" value="NAD(P)-binding Rossmann-fold domains"/>
    <property type="match status" value="1"/>
</dbReference>
<evidence type="ECO:0000256" key="2">
    <source>
        <dbReference type="ARBA" id="ARBA00023002"/>
    </source>
</evidence>
<dbReference type="HAMAP" id="MF_01825">
    <property type="entry name" value="PdxB"/>
    <property type="match status" value="1"/>
</dbReference>
<feature type="binding site" evidence="5">
    <location>
        <position position="147"/>
    </location>
    <ligand>
        <name>NAD(+)</name>
        <dbReference type="ChEBI" id="CHEBI:57540"/>
    </ligand>
</feature>
<dbReference type="GO" id="GO:0008615">
    <property type="term" value="P:pyridoxine biosynthetic process"/>
    <property type="evidence" value="ECO:0007669"/>
    <property type="project" value="UniProtKB-UniRule"/>
</dbReference>
<dbReference type="InterPro" id="IPR024531">
    <property type="entry name" value="Erythronate-4-P_DHase_dimer"/>
</dbReference>
<reference evidence="9 10" key="1">
    <citation type="submission" date="2018-08" db="EMBL/GenBank/DDBJ databases">
        <title>A genome reference for cultivated species of the human gut microbiota.</title>
        <authorList>
            <person name="Zou Y."/>
            <person name="Xue W."/>
            <person name="Luo G."/>
        </authorList>
    </citation>
    <scope>NUCLEOTIDE SEQUENCE [LARGE SCALE GENOMIC DNA]</scope>
    <source>
        <strain evidence="9 10">AM40-30BH</strain>
    </source>
</reference>
<feature type="binding site" evidence="5">
    <location>
        <position position="233"/>
    </location>
    <ligand>
        <name>NAD(+)</name>
        <dbReference type="ChEBI" id="CHEBI:57540"/>
    </ligand>
</feature>
<comment type="similarity">
    <text evidence="5">Belongs to the D-isomer specific 2-hydroxyacid dehydrogenase family. PdxB subfamily.</text>
</comment>
<dbReference type="Pfam" id="PF11890">
    <property type="entry name" value="DUF3410"/>
    <property type="match status" value="1"/>
</dbReference>
<dbReference type="InterPro" id="IPR020921">
    <property type="entry name" value="Erythronate-4-P_DHase"/>
</dbReference>
<dbReference type="AlphaFoldDB" id="A0A413VSP7"/>
<dbReference type="EC" id="1.1.1.290" evidence="5"/>
<feature type="binding site" evidence="5">
    <location>
        <position position="46"/>
    </location>
    <ligand>
        <name>substrate</name>
    </ligand>
</feature>
<evidence type="ECO:0000259" key="8">
    <source>
        <dbReference type="Pfam" id="PF11890"/>
    </source>
</evidence>
<evidence type="ECO:0000256" key="1">
    <source>
        <dbReference type="ARBA" id="ARBA00022490"/>
    </source>
</evidence>
<feature type="binding site" evidence="5">
    <location>
        <position position="259"/>
    </location>
    <ligand>
        <name>substrate</name>
    </ligand>
</feature>
<comment type="subunit">
    <text evidence="5">Homodimer.</text>
</comment>
<evidence type="ECO:0000313" key="9">
    <source>
        <dbReference type="EMBL" id="RHB36552.1"/>
    </source>
</evidence>
<dbReference type="GO" id="GO:0030267">
    <property type="term" value="F:glyoxylate reductase (NADPH) activity"/>
    <property type="evidence" value="ECO:0007669"/>
    <property type="project" value="TreeGrafter"/>
</dbReference>
<feature type="domain" description="D-isomer specific 2-hydroxyacid dehydrogenase catalytic" evidence="6">
    <location>
        <begin position="8"/>
        <end position="277"/>
    </location>
</feature>
<dbReference type="GO" id="GO:0051287">
    <property type="term" value="F:NAD binding"/>
    <property type="evidence" value="ECO:0007669"/>
    <property type="project" value="InterPro"/>
</dbReference>
<dbReference type="Pfam" id="PF02826">
    <property type="entry name" value="2-Hacid_dh_C"/>
    <property type="match status" value="1"/>
</dbReference>
<feature type="binding site" evidence="5">
    <location>
        <position position="67"/>
    </location>
    <ligand>
        <name>substrate</name>
    </ligand>
</feature>
<dbReference type="GeneID" id="69504533"/>
<feature type="active site" evidence="5">
    <location>
        <position position="209"/>
    </location>
</feature>
<dbReference type="RefSeq" id="WP_025866583.1">
    <property type="nucleotide sequence ID" value="NZ_CABJFV010000004.1"/>
</dbReference>
<dbReference type="InterPro" id="IPR006140">
    <property type="entry name" value="D-isomer_DH_NAD-bd"/>
</dbReference>
<dbReference type="InterPro" id="IPR038251">
    <property type="entry name" value="PdxB_dimer_sf"/>
</dbReference>
<gene>
    <name evidence="5" type="primary">pdxB</name>
    <name evidence="9" type="ORF">DW888_06730</name>
</gene>
<feature type="binding site" evidence="5">
    <location>
        <position position="258"/>
    </location>
    <ligand>
        <name>NAD(+)</name>
        <dbReference type="ChEBI" id="CHEBI:57540"/>
    </ligand>
</feature>
<organism evidence="9 10">
    <name type="scientific">Bacteroides nordii</name>
    <dbReference type="NCBI Taxonomy" id="291645"/>
    <lineage>
        <taxon>Bacteria</taxon>
        <taxon>Pseudomonadati</taxon>
        <taxon>Bacteroidota</taxon>
        <taxon>Bacteroidia</taxon>
        <taxon>Bacteroidales</taxon>
        <taxon>Bacteroidaceae</taxon>
        <taxon>Bacteroides</taxon>
    </lineage>
</organism>
<dbReference type="CDD" id="cd12158">
    <property type="entry name" value="ErythrP_dh"/>
    <property type="match status" value="1"/>
</dbReference>
<dbReference type="Proteomes" id="UP000284379">
    <property type="component" value="Unassembled WGS sequence"/>
</dbReference>
<feature type="active site" description="Proton donor" evidence="5">
    <location>
        <position position="255"/>
    </location>
</feature>
<dbReference type="GO" id="GO:0046983">
    <property type="term" value="F:protein dimerization activity"/>
    <property type="evidence" value="ECO:0007669"/>
    <property type="project" value="InterPro"/>
</dbReference>
<dbReference type="Gene3D" id="3.40.50.720">
    <property type="entry name" value="NAD(P)-binding Rossmann-like Domain"/>
    <property type="match status" value="2"/>
</dbReference>
<comment type="function">
    <text evidence="5">Catalyzes the oxidation of erythronate-4-phosphate to 3-hydroxy-2-oxo-4-phosphonooxybutanoate.</text>
</comment>
<evidence type="ECO:0000259" key="7">
    <source>
        <dbReference type="Pfam" id="PF02826"/>
    </source>
</evidence>
<dbReference type="Pfam" id="PF00389">
    <property type="entry name" value="2-Hacid_dh"/>
    <property type="match status" value="1"/>
</dbReference>
<comment type="caution">
    <text evidence="9">The sequence shown here is derived from an EMBL/GenBank/DDBJ whole genome shotgun (WGS) entry which is preliminary data.</text>
</comment>
<dbReference type="Gene3D" id="3.30.1370.170">
    <property type="match status" value="1"/>
</dbReference>
<feature type="domain" description="Erythronate-4-phosphate dehydrogenase dimerisation" evidence="8">
    <location>
        <begin position="295"/>
        <end position="347"/>
    </location>
</feature>
<dbReference type="UniPathway" id="UPA00244">
    <property type="reaction ID" value="UER00310"/>
</dbReference>
<feature type="domain" description="D-isomer specific 2-hydroxyacid dehydrogenase NAD-binding" evidence="7">
    <location>
        <begin position="113"/>
        <end position="257"/>
    </location>
</feature>
<dbReference type="SUPFAM" id="SSF52283">
    <property type="entry name" value="Formate/glycerate dehydrogenase catalytic domain-like"/>
    <property type="match status" value="1"/>
</dbReference>
<dbReference type="InterPro" id="IPR050223">
    <property type="entry name" value="D-isomer_2-hydroxyacid_DH"/>
</dbReference>
<comment type="subcellular location">
    <subcellularLocation>
        <location evidence="5">Cytoplasm</location>
    </subcellularLocation>
</comment>
<name>A0A413VSP7_9BACE</name>
<evidence type="ECO:0000256" key="4">
    <source>
        <dbReference type="ARBA" id="ARBA00023096"/>
    </source>
</evidence>
<dbReference type="InterPro" id="IPR036291">
    <property type="entry name" value="NAD(P)-bd_dom_sf"/>
</dbReference>
<evidence type="ECO:0000256" key="3">
    <source>
        <dbReference type="ARBA" id="ARBA00023027"/>
    </source>
</evidence>
<dbReference type="GO" id="GO:0016618">
    <property type="term" value="F:hydroxypyruvate reductase [NAD(P)H] activity"/>
    <property type="evidence" value="ECO:0007669"/>
    <property type="project" value="TreeGrafter"/>
</dbReference>